<dbReference type="AlphaFoldDB" id="A0A518CST6"/>
<accession>A0A518CST6</accession>
<proteinExistence type="predicted"/>
<gene>
    <name evidence="2" type="ORF">Pla110_40480</name>
</gene>
<dbReference type="KEGG" id="plon:Pla110_40480"/>
<keyword evidence="3" id="KW-1185">Reference proteome</keyword>
<feature type="domain" description="DUF547" evidence="1">
    <location>
        <begin position="107"/>
        <end position="214"/>
    </location>
</feature>
<evidence type="ECO:0000259" key="1">
    <source>
        <dbReference type="Pfam" id="PF04784"/>
    </source>
</evidence>
<dbReference type="InterPro" id="IPR006869">
    <property type="entry name" value="DUF547"/>
</dbReference>
<dbReference type="Pfam" id="PF04784">
    <property type="entry name" value="DUF547"/>
    <property type="match status" value="1"/>
</dbReference>
<dbReference type="PANTHER" id="PTHR46361">
    <property type="entry name" value="ELECTRON CARRIER/ PROTEIN DISULFIDE OXIDOREDUCTASE"/>
    <property type="match status" value="1"/>
</dbReference>
<dbReference type="EMBL" id="CP036281">
    <property type="protein sequence ID" value="QDU82293.1"/>
    <property type="molecule type" value="Genomic_DNA"/>
</dbReference>
<dbReference type="Proteomes" id="UP000317178">
    <property type="component" value="Chromosome"/>
</dbReference>
<dbReference type="RefSeq" id="WP_144998346.1">
    <property type="nucleotide sequence ID" value="NZ_CP036281.1"/>
</dbReference>
<name>A0A518CST6_9PLAN</name>
<dbReference type="PANTHER" id="PTHR46361:SF3">
    <property type="entry name" value="ELECTRON CARRIER_ PROTEIN DISULFIDE OXIDOREDUCTASE"/>
    <property type="match status" value="1"/>
</dbReference>
<sequence>MKTEIESQQRSNTWVIMELVPFMTVLIVSAFAATSVYAADVLVGVHVEPSKRVSLDKIDHSQWDDLLHKYVNTNGQVNYTSWKESKIDAQALQSYLSHLSQANLKGTQEEKLAYWINAYNAVTIWGILREYPTSSIRNHTAKIFGYNIWEDLKLRVVGKEVSLDQMEHQILRKMGEPRIHFAIVCASIGCPRLLNEAYTPSKLDQQLSANAKHFFNDRTKFRYSASDKTFYVSSILDWFGEDFGASDKARLQRIASWLPDKTAQQVAHAGQGSFSFLEYDWDLNDQKQGN</sequence>
<protein>
    <recommendedName>
        <fullName evidence="1">DUF547 domain-containing protein</fullName>
    </recommendedName>
</protein>
<evidence type="ECO:0000313" key="2">
    <source>
        <dbReference type="EMBL" id="QDU82293.1"/>
    </source>
</evidence>
<reference evidence="2 3" key="1">
    <citation type="submission" date="2019-02" db="EMBL/GenBank/DDBJ databases">
        <title>Deep-cultivation of Planctomycetes and their phenomic and genomic characterization uncovers novel biology.</title>
        <authorList>
            <person name="Wiegand S."/>
            <person name="Jogler M."/>
            <person name="Boedeker C."/>
            <person name="Pinto D."/>
            <person name="Vollmers J."/>
            <person name="Rivas-Marin E."/>
            <person name="Kohn T."/>
            <person name="Peeters S.H."/>
            <person name="Heuer A."/>
            <person name="Rast P."/>
            <person name="Oberbeckmann S."/>
            <person name="Bunk B."/>
            <person name="Jeske O."/>
            <person name="Meyerdierks A."/>
            <person name="Storesund J.E."/>
            <person name="Kallscheuer N."/>
            <person name="Luecker S."/>
            <person name="Lage O.M."/>
            <person name="Pohl T."/>
            <person name="Merkel B.J."/>
            <person name="Hornburger P."/>
            <person name="Mueller R.-W."/>
            <person name="Bruemmer F."/>
            <person name="Labrenz M."/>
            <person name="Spormann A.M."/>
            <person name="Op den Camp H."/>
            <person name="Overmann J."/>
            <person name="Amann R."/>
            <person name="Jetten M.S.M."/>
            <person name="Mascher T."/>
            <person name="Medema M.H."/>
            <person name="Devos D.P."/>
            <person name="Kaster A.-K."/>
            <person name="Ovreas L."/>
            <person name="Rohde M."/>
            <person name="Galperin M.Y."/>
            <person name="Jogler C."/>
        </authorList>
    </citation>
    <scope>NUCLEOTIDE SEQUENCE [LARGE SCALE GENOMIC DNA]</scope>
    <source>
        <strain evidence="2 3">Pla110</strain>
    </source>
</reference>
<dbReference type="OrthoDB" id="526867at2"/>
<organism evidence="2 3">
    <name type="scientific">Polystyrenella longa</name>
    <dbReference type="NCBI Taxonomy" id="2528007"/>
    <lineage>
        <taxon>Bacteria</taxon>
        <taxon>Pseudomonadati</taxon>
        <taxon>Planctomycetota</taxon>
        <taxon>Planctomycetia</taxon>
        <taxon>Planctomycetales</taxon>
        <taxon>Planctomycetaceae</taxon>
        <taxon>Polystyrenella</taxon>
    </lineage>
</organism>
<evidence type="ECO:0000313" key="3">
    <source>
        <dbReference type="Proteomes" id="UP000317178"/>
    </source>
</evidence>